<dbReference type="PANTHER" id="PTHR44051:SF19">
    <property type="entry name" value="DISULFIDE-BOND OXIDOREDUCTASE YFCG"/>
    <property type="match status" value="1"/>
</dbReference>
<feature type="domain" description="GST C-terminal" evidence="3">
    <location>
        <begin position="87"/>
        <end position="214"/>
    </location>
</feature>
<dbReference type="InterPro" id="IPR036282">
    <property type="entry name" value="Glutathione-S-Trfase_C_sf"/>
</dbReference>
<evidence type="ECO:0000259" key="3">
    <source>
        <dbReference type="PROSITE" id="PS50405"/>
    </source>
</evidence>
<dbReference type="Pfam" id="PF02798">
    <property type="entry name" value="GST_N"/>
    <property type="match status" value="1"/>
</dbReference>
<evidence type="ECO:0000256" key="1">
    <source>
        <dbReference type="RuleBase" id="RU003494"/>
    </source>
</evidence>
<dbReference type="InterPro" id="IPR010987">
    <property type="entry name" value="Glutathione-S-Trfase_C-like"/>
</dbReference>
<dbReference type="CDD" id="cd03047">
    <property type="entry name" value="GST_N_2"/>
    <property type="match status" value="1"/>
</dbReference>
<dbReference type="SFLD" id="SFLDS00019">
    <property type="entry name" value="Glutathione_Transferase_(cytos"/>
    <property type="match status" value="1"/>
</dbReference>
<comment type="caution">
    <text evidence="4">The sequence shown here is derived from an EMBL/GenBank/DDBJ whole genome shotgun (WGS) entry which is preliminary data.</text>
</comment>
<protein>
    <submittedName>
        <fullName evidence="4">Glutathione S-transferase family protein</fullName>
    </submittedName>
</protein>
<dbReference type="InterPro" id="IPR036249">
    <property type="entry name" value="Thioredoxin-like_sf"/>
</dbReference>
<dbReference type="InterPro" id="IPR040079">
    <property type="entry name" value="Glutathione_S-Trfase"/>
</dbReference>
<dbReference type="PANTHER" id="PTHR44051">
    <property type="entry name" value="GLUTATHIONE S-TRANSFERASE-RELATED"/>
    <property type="match status" value="1"/>
</dbReference>
<dbReference type="PROSITE" id="PS50404">
    <property type="entry name" value="GST_NTER"/>
    <property type="match status" value="1"/>
</dbReference>
<comment type="similarity">
    <text evidence="1">Belongs to the GST superfamily.</text>
</comment>
<evidence type="ECO:0000313" key="4">
    <source>
        <dbReference type="EMBL" id="MDX7986494.1"/>
    </source>
</evidence>
<dbReference type="PROSITE" id="PS50405">
    <property type="entry name" value="GST_CTER"/>
    <property type="match status" value="1"/>
</dbReference>
<dbReference type="Gene3D" id="3.40.30.10">
    <property type="entry name" value="Glutaredoxin"/>
    <property type="match status" value="1"/>
</dbReference>
<keyword evidence="5" id="KW-1185">Reference proteome</keyword>
<dbReference type="Pfam" id="PF00043">
    <property type="entry name" value="GST_C"/>
    <property type="match status" value="1"/>
</dbReference>
<name>A0ABU4S5L2_9GAMM</name>
<dbReference type="Proteomes" id="UP001271890">
    <property type="component" value="Unassembled WGS sequence"/>
</dbReference>
<reference evidence="5" key="1">
    <citation type="journal article" date="2024" name="Toxins">
        <title>Genome Sequence Analysis of Native Xenorhabdus Strains Isolated from Entomopathogenic Nematodes in Argentina.</title>
        <authorList>
            <person name="Palma L."/>
            <person name="Frizzo L."/>
            <person name="Kaiser S."/>
            <person name="Berry C."/>
            <person name="Caballero P."/>
            <person name="Bode H.B."/>
            <person name="Del Valle E.E."/>
        </authorList>
    </citation>
    <scope>NUCLEOTIDE SEQUENCE [LARGE SCALE GENOMIC DNA]</scope>
    <source>
        <strain evidence="5">12</strain>
    </source>
</reference>
<dbReference type="SFLD" id="SFLDG00358">
    <property type="entry name" value="Main_(cytGST)"/>
    <property type="match status" value="1"/>
</dbReference>
<organism evidence="4 5">
    <name type="scientific">Xenorhabdus santafensis</name>
    <dbReference type="NCBI Taxonomy" id="2582833"/>
    <lineage>
        <taxon>Bacteria</taxon>
        <taxon>Pseudomonadati</taxon>
        <taxon>Pseudomonadota</taxon>
        <taxon>Gammaproteobacteria</taxon>
        <taxon>Enterobacterales</taxon>
        <taxon>Morganellaceae</taxon>
        <taxon>Xenorhabdus</taxon>
    </lineage>
</organism>
<evidence type="ECO:0000259" key="2">
    <source>
        <dbReference type="PROSITE" id="PS50404"/>
    </source>
</evidence>
<accession>A0ABU4S5L2</accession>
<proteinExistence type="inferred from homology"/>
<dbReference type="SUPFAM" id="SSF47616">
    <property type="entry name" value="GST C-terminal domain-like"/>
    <property type="match status" value="1"/>
</dbReference>
<dbReference type="RefSeq" id="WP_319928938.1">
    <property type="nucleotide sequence ID" value="NZ_VCDN01000013.1"/>
</dbReference>
<dbReference type="InterPro" id="IPR004045">
    <property type="entry name" value="Glutathione_S-Trfase_N"/>
</dbReference>
<dbReference type="SUPFAM" id="SSF52833">
    <property type="entry name" value="Thioredoxin-like"/>
    <property type="match status" value="1"/>
</dbReference>
<evidence type="ECO:0000313" key="5">
    <source>
        <dbReference type="Proteomes" id="UP001271890"/>
    </source>
</evidence>
<feature type="domain" description="GST N-terminal" evidence="2">
    <location>
        <begin position="1"/>
        <end position="82"/>
    </location>
</feature>
<dbReference type="InterPro" id="IPR004046">
    <property type="entry name" value="GST_C"/>
</dbReference>
<dbReference type="SFLD" id="SFLDG01150">
    <property type="entry name" value="Main.1:_Beta-like"/>
    <property type="match status" value="1"/>
</dbReference>
<sequence>MLTVWGRKTSSNVQALMWCIGELELPYKRYDIGHRYGGTNTDEFYHLNPNRTVPVLQDGSNPPLWETGAILRYLANQYAKGHFWPDDLLARTEVDRWMEWSKLNVALAFTAPIFWRVARTPDELHDIEAIRLAVERFENNLMIAEEILASRDYLASEHFTLADIQFGHVLYRYYDIDIKRKSLPNIDAYYKRLLSRPAYCEHVVISYDELRPNSAHKGPV</sequence>
<dbReference type="EMBL" id="VCDN01000013">
    <property type="protein sequence ID" value="MDX7986494.1"/>
    <property type="molecule type" value="Genomic_DNA"/>
</dbReference>
<dbReference type="Gene3D" id="1.20.1050.10">
    <property type="match status" value="1"/>
</dbReference>
<gene>
    <name evidence="4" type="ORF">FE392_03975</name>
</gene>